<keyword evidence="5 6" id="KW-0472">Membrane</keyword>
<evidence type="ECO:0008006" key="9">
    <source>
        <dbReference type="Google" id="ProtNLM"/>
    </source>
</evidence>
<dbReference type="Gene3D" id="1.20.1740.10">
    <property type="entry name" value="Amino acid/polyamine transporter I"/>
    <property type="match status" value="1"/>
</dbReference>
<evidence type="ECO:0000256" key="4">
    <source>
        <dbReference type="ARBA" id="ARBA00022989"/>
    </source>
</evidence>
<keyword evidence="2" id="KW-0813">Transport</keyword>
<comment type="subcellular location">
    <subcellularLocation>
        <location evidence="1">Membrane</location>
        <topology evidence="1">Multi-pass membrane protein</topology>
    </subcellularLocation>
</comment>
<dbReference type="Pfam" id="PF13520">
    <property type="entry name" value="AA_permease_2"/>
    <property type="match status" value="1"/>
</dbReference>
<protein>
    <recommendedName>
        <fullName evidence="9">GABA permease</fullName>
    </recommendedName>
</protein>
<name>A0ABR4EH20_9PEZI</name>
<dbReference type="PANTHER" id="PTHR45649">
    <property type="entry name" value="AMINO-ACID PERMEASE BAT1"/>
    <property type="match status" value="1"/>
</dbReference>
<evidence type="ECO:0000256" key="3">
    <source>
        <dbReference type="ARBA" id="ARBA00022692"/>
    </source>
</evidence>
<dbReference type="InterPro" id="IPR002293">
    <property type="entry name" value="AA/rel_permease1"/>
</dbReference>
<sequence length="224" mass="24746">MSPKLGVLTSKADEGGHVKPCEQPVQVKVANTTAVYEKYGNQCDEMDMDRMGKLQELRRNFKFMTIFGYSVILGSSWEFSLIIIGISLSNGGTAGGIWMFLSVCFGMCFVMLSMAELASMAPTSGGQYHWVSELAPKQHQKFLSYLVGWMRVIGWQAAMATCALATTQQLQGLIKLNMPSYVAQGWHGTLFSIAITLFAITWNTVFVKKLPVIEPMFALAGMFP</sequence>
<dbReference type="EMBL" id="JBAWTH010000055">
    <property type="protein sequence ID" value="KAL2281700.1"/>
    <property type="molecule type" value="Genomic_DNA"/>
</dbReference>
<evidence type="ECO:0000256" key="6">
    <source>
        <dbReference type="SAM" id="Phobius"/>
    </source>
</evidence>
<feature type="transmembrane region" description="Helical" evidence="6">
    <location>
        <begin position="63"/>
        <end position="86"/>
    </location>
</feature>
<organism evidence="7 8">
    <name type="scientific">Diaporthe vaccinii</name>
    <dbReference type="NCBI Taxonomy" id="105482"/>
    <lineage>
        <taxon>Eukaryota</taxon>
        <taxon>Fungi</taxon>
        <taxon>Dikarya</taxon>
        <taxon>Ascomycota</taxon>
        <taxon>Pezizomycotina</taxon>
        <taxon>Sordariomycetes</taxon>
        <taxon>Sordariomycetidae</taxon>
        <taxon>Diaporthales</taxon>
        <taxon>Diaporthaceae</taxon>
        <taxon>Diaporthe</taxon>
        <taxon>Diaporthe eres species complex</taxon>
    </lineage>
</organism>
<reference evidence="7 8" key="1">
    <citation type="submission" date="2024-03" db="EMBL/GenBank/DDBJ databases">
        <title>A high-quality draft genome sequence of Diaporthe vaccinii, a causative agent of upright dieback and viscid rot disease in cranberry plants.</title>
        <authorList>
            <person name="Sarrasin M."/>
            <person name="Lang B.F."/>
            <person name="Burger G."/>
        </authorList>
    </citation>
    <scope>NUCLEOTIDE SEQUENCE [LARGE SCALE GENOMIC DNA]</scope>
    <source>
        <strain evidence="7 8">IS7</strain>
    </source>
</reference>
<comment type="caution">
    <text evidence="7">The sequence shown here is derived from an EMBL/GenBank/DDBJ whole genome shotgun (WGS) entry which is preliminary data.</text>
</comment>
<dbReference type="Proteomes" id="UP001600888">
    <property type="component" value="Unassembled WGS sequence"/>
</dbReference>
<gene>
    <name evidence="7" type="ORF">FJTKL_11384</name>
</gene>
<keyword evidence="4 6" id="KW-1133">Transmembrane helix</keyword>
<accession>A0ABR4EH20</accession>
<evidence type="ECO:0000256" key="5">
    <source>
        <dbReference type="ARBA" id="ARBA00023136"/>
    </source>
</evidence>
<evidence type="ECO:0000313" key="8">
    <source>
        <dbReference type="Proteomes" id="UP001600888"/>
    </source>
</evidence>
<feature type="transmembrane region" description="Helical" evidence="6">
    <location>
        <begin position="98"/>
        <end position="121"/>
    </location>
</feature>
<keyword evidence="3 6" id="KW-0812">Transmembrane</keyword>
<proteinExistence type="predicted"/>
<dbReference type="PANTHER" id="PTHR45649:SF2">
    <property type="entry name" value="ACID PERMEASE, PUTATIVE-RELATED"/>
    <property type="match status" value="1"/>
</dbReference>
<feature type="transmembrane region" description="Helical" evidence="6">
    <location>
        <begin position="186"/>
        <end position="207"/>
    </location>
</feature>
<evidence type="ECO:0000256" key="1">
    <source>
        <dbReference type="ARBA" id="ARBA00004141"/>
    </source>
</evidence>
<keyword evidence="8" id="KW-1185">Reference proteome</keyword>
<evidence type="ECO:0000256" key="2">
    <source>
        <dbReference type="ARBA" id="ARBA00022448"/>
    </source>
</evidence>
<evidence type="ECO:0000313" key="7">
    <source>
        <dbReference type="EMBL" id="KAL2281700.1"/>
    </source>
</evidence>